<reference evidence="2 3" key="1">
    <citation type="journal article" date="2014" name="Genome Announc.">
        <title>Genome Sequence of Afipia felis Strain 76713, Isolated in Hospital Water Using an Amoeba Co-Culture Procedure.</title>
        <authorList>
            <person name="Benamar S."/>
            <person name="La Scola B."/>
            <person name="Croce O."/>
        </authorList>
    </citation>
    <scope>NUCLEOTIDE SEQUENCE [LARGE SCALE GENOMIC DNA]</scope>
    <source>
        <strain evidence="2 3">76713</strain>
    </source>
</reference>
<dbReference type="Pfam" id="PF12974">
    <property type="entry name" value="Phosphonate-bd"/>
    <property type="match status" value="1"/>
</dbReference>
<dbReference type="PANTHER" id="PTHR35841:SF1">
    <property type="entry name" value="PHOSPHONATES-BINDING PERIPLASMIC PROTEIN"/>
    <property type="match status" value="1"/>
</dbReference>
<keyword evidence="3" id="KW-1185">Reference proteome</keyword>
<evidence type="ECO:0000256" key="1">
    <source>
        <dbReference type="SAM" id="SignalP"/>
    </source>
</evidence>
<evidence type="ECO:0000313" key="3">
    <source>
        <dbReference type="Proteomes" id="UP000035762"/>
    </source>
</evidence>
<evidence type="ECO:0000313" key="2">
    <source>
        <dbReference type="EMBL" id="CEG10572.1"/>
    </source>
</evidence>
<dbReference type="Proteomes" id="UP000035762">
    <property type="component" value="Unassembled WGS sequence"/>
</dbReference>
<dbReference type="RefSeq" id="WP_053083942.1">
    <property type="nucleotide sequence ID" value="NZ_CCAZ020000003.1"/>
</dbReference>
<comment type="caution">
    <text evidence="2">The sequence shown here is derived from an EMBL/GenBank/DDBJ whole genome shotgun (WGS) entry which is preliminary data.</text>
</comment>
<organism evidence="2 3">
    <name type="scientific">Afipia felis</name>
    <name type="common">Cat scratch disease bacillus</name>
    <dbReference type="NCBI Taxonomy" id="1035"/>
    <lineage>
        <taxon>Bacteria</taxon>
        <taxon>Pseudomonadati</taxon>
        <taxon>Pseudomonadota</taxon>
        <taxon>Alphaproteobacteria</taxon>
        <taxon>Hyphomicrobiales</taxon>
        <taxon>Nitrobacteraceae</taxon>
        <taxon>Afipia</taxon>
    </lineage>
</organism>
<dbReference type="STRING" id="1035.BN961_04012"/>
<name>A0A090MVK4_AFIFE</name>
<gene>
    <name evidence="2" type="primary">phnD_3</name>
    <name evidence="2" type="ORF">BN961_04012</name>
</gene>
<dbReference type="PANTHER" id="PTHR35841">
    <property type="entry name" value="PHOSPHONATES-BINDING PERIPLASMIC PROTEIN"/>
    <property type="match status" value="1"/>
</dbReference>
<proteinExistence type="predicted"/>
<dbReference type="OrthoDB" id="5318791at2"/>
<feature type="chain" id="PRO_5001861042" evidence="1">
    <location>
        <begin position="25"/>
        <end position="349"/>
    </location>
</feature>
<keyword evidence="1" id="KW-0732">Signal</keyword>
<accession>A0A090MVK4</accession>
<protein>
    <submittedName>
        <fullName evidence="2">Phosphate-import protein PhnD</fullName>
    </submittedName>
</protein>
<dbReference type="EMBL" id="CCAZ020000003">
    <property type="protein sequence ID" value="CEG10572.1"/>
    <property type="molecule type" value="Genomic_DNA"/>
</dbReference>
<dbReference type="AlphaFoldDB" id="A0A090MVK4"/>
<dbReference type="SUPFAM" id="SSF53850">
    <property type="entry name" value="Periplasmic binding protein-like II"/>
    <property type="match status" value="1"/>
</dbReference>
<dbReference type="Gene3D" id="3.40.190.10">
    <property type="entry name" value="Periplasmic binding protein-like II"/>
    <property type="match status" value="2"/>
</dbReference>
<sequence>MHVKHVLSASALVLTLALIGNISATPAARAETVKEPDTLTIAWLPNDSSDGLAGMRDEIANVIAKATGKKVENKLTTDYAIAIAALENGQAQIGWFGANEYLTSHARDPKVIPLVVNTGPSGTLKDALYYSRFVVKKGEESKYQKDGQLNIENIVGKRMSFVSTNSTSGFNMPAAAIVGEFKSDPKWNKLTFEDLQQGGDGHFFRQVMFGGSHQLSLVNALTGRADVAAVCDFLVTNYVKLISGADNTAGAVYEIKQDAAAPFTALGGKQFVIIKSIPVLNPPVEVNSAYLSDKTLKEITDVLSSDEVANNPKIFAPADAKGSDFKAPARFVKVADSWYDPMRKVLGIK</sequence>
<feature type="signal peptide" evidence="1">
    <location>
        <begin position="1"/>
        <end position="24"/>
    </location>
</feature>